<evidence type="ECO:0000259" key="11">
    <source>
        <dbReference type="PROSITE" id="PS51635"/>
    </source>
</evidence>
<keyword evidence="7 9" id="KW-0443">Lipid metabolism</keyword>
<evidence type="ECO:0000256" key="9">
    <source>
        <dbReference type="PROSITE-ProRule" id="PRU01161"/>
    </source>
</evidence>
<feature type="short sequence motif" description="GXSXG" evidence="9">
    <location>
        <begin position="355"/>
        <end position="359"/>
    </location>
</feature>
<dbReference type="PROSITE" id="PS50042">
    <property type="entry name" value="CNMP_BINDING_3"/>
    <property type="match status" value="1"/>
</dbReference>
<dbReference type="Gene3D" id="3.40.1090.10">
    <property type="entry name" value="Cytosolic phospholipase A2 catalytic domain"/>
    <property type="match status" value="2"/>
</dbReference>
<dbReference type="SMART" id="SM00100">
    <property type="entry name" value="cNMP"/>
    <property type="match status" value="1"/>
</dbReference>
<evidence type="ECO:0000256" key="1">
    <source>
        <dbReference type="ARBA" id="ARBA00004370"/>
    </source>
</evidence>
<evidence type="ECO:0000256" key="8">
    <source>
        <dbReference type="ARBA" id="ARBA00023136"/>
    </source>
</evidence>
<proteinExistence type="inferred from homology"/>
<keyword evidence="3" id="KW-0812">Transmembrane</keyword>
<accession>A0ABS8KZ27</accession>
<comment type="subcellular location">
    <subcellularLocation>
        <location evidence="1">Membrane</location>
    </subcellularLocation>
</comment>
<dbReference type="InterPro" id="IPR000595">
    <property type="entry name" value="cNMP-bd_dom"/>
</dbReference>
<dbReference type="Pfam" id="PF00027">
    <property type="entry name" value="cNMP_binding"/>
    <property type="match status" value="1"/>
</dbReference>
<keyword evidence="4 9" id="KW-0378">Hydrolase</keyword>
<feature type="active site" description="Proton acceptor" evidence="9">
    <location>
        <position position="471"/>
    </location>
</feature>
<dbReference type="PROSITE" id="PS51635">
    <property type="entry name" value="PNPLA"/>
    <property type="match status" value="1"/>
</dbReference>
<dbReference type="InterPro" id="IPR016035">
    <property type="entry name" value="Acyl_Trfase/lysoPLipase"/>
</dbReference>
<dbReference type="Gene3D" id="2.60.120.10">
    <property type="entry name" value="Jelly Rolls"/>
    <property type="match status" value="1"/>
</dbReference>
<evidence type="ECO:0000256" key="5">
    <source>
        <dbReference type="ARBA" id="ARBA00022963"/>
    </source>
</evidence>
<evidence type="ECO:0000256" key="7">
    <source>
        <dbReference type="ARBA" id="ARBA00023098"/>
    </source>
</evidence>
<dbReference type="PANTHER" id="PTHR14226:SF29">
    <property type="entry name" value="NEUROPATHY TARGET ESTERASE SWS"/>
    <property type="match status" value="1"/>
</dbReference>
<keyword evidence="8" id="KW-0472">Membrane</keyword>
<dbReference type="InterPro" id="IPR002641">
    <property type="entry name" value="PNPLA_dom"/>
</dbReference>
<evidence type="ECO:0000313" key="13">
    <source>
        <dbReference type="Proteomes" id="UP001198862"/>
    </source>
</evidence>
<dbReference type="CDD" id="cd00038">
    <property type="entry name" value="CAP_ED"/>
    <property type="match status" value="1"/>
</dbReference>
<dbReference type="Pfam" id="PF24179">
    <property type="entry name" value="NTE_Ploop"/>
    <property type="match status" value="1"/>
</dbReference>
<feature type="domain" description="Cyclic nucleotide-binding" evidence="10">
    <location>
        <begin position="24"/>
        <end position="147"/>
    </location>
</feature>
<evidence type="ECO:0000256" key="4">
    <source>
        <dbReference type="ARBA" id="ARBA00022801"/>
    </source>
</evidence>
<organism evidence="12 13">
    <name type="scientific">Reyranella aquatilis</name>
    <dbReference type="NCBI Taxonomy" id="2035356"/>
    <lineage>
        <taxon>Bacteria</taxon>
        <taxon>Pseudomonadati</taxon>
        <taxon>Pseudomonadota</taxon>
        <taxon>Alphaproteobacteria</taxon>
        <taxon>Hyphomicrobiales</taxon>
        <taxon>Reyranellaceae</taxon>
        <taxon>Reyranella</taxon>
    </lineage>
</organism>
<protein>
    <submittedName>
        <fullName evidence="12">Patatin-like phospholipase family protein</fullName>
    </submittedName>
</protein>
<dbReference type="InterPro" id="IPR018490">
    <property type="entry name" value="cNMP-bd_dom_sf"/>
</dbReference>
<evidence type="ECO:0000256" key="2">
    <source>
        <dbReference type="ARBA" id="ARBA00006636"/>
    </source>
</evidence>
<name>A0ABS8KZ27_9HYPH</name>
<evidence type="ECO:0000256" key="3">
    <source>
        <dbReference type="ARBA" id="ARBA00022692"/>
    </source>
</evidence>
<dbReference type="PANTHER" id="PTHR14226">
    <property type="entry name" value="NEUROPATHY TARGET ESTERASE/SWISS CHEESE D.MELANOGASTER"/>
    <property type="match status" value="1"/>
</dbReference>
<keyword evidence="13" id="KW-1185">Reference proteome</keyword>
<dbReference type="InterPro" id="IPR056556">
    <property type="entry name" value="NTE1_P-loop_dom"/>
</dbReference>
<feature type="short sequence motif" description="DGA/G" evidence="9">
    <location>
        <begin position="471"/>
        <end position="473"/>
    </location>
</feature>
<keyword evidence="5 9" id="KW-0442">Lipid degradation</keyword>
<dbReference type="Proteomes" id="UP001198862">
    <property type="component" value="Unassembled WGS sequence"/>
</dbReference>
<comment type="caution">
    <text evidence="12">The sequence shown here is derived from an EMBL/GenBank/DDBJ whole genome shotgun (WGS) entry which is preliminary data.</text>
</comment>
<dbReference type="Pfam" id="PF01734">
    <property type="entry name" value="Patatin"/>
    <property type="match status" value="1"/>
</dbReference>
<comment type="caution">
    <text evidence="9">Lacks conserved residue(s) required for the propagation of feature annotation.</text>
</comment>
<evidence type="ECO:0000256" key="6">
    <source>
        <dbReference type="ARBA" id="ARBA00022989"/>
    </source>
</evidence>
<feature type="active site" description="Nucleophile" evidence="9">
    <location>
        <position position="357"/>
    </location>
</feature>
<dbReference type="InterPro" id="IPR014710">
    <property type="entry name" value="RmlC-like_jellyroll"/>
</dbReference>
<feature type="domain" description="PNPLA" evidence="11">
    <location>
        <begin position="324"/>
        <end position="484"/>
    </location>
</feature>
<dbReference type="SUPFAM" id="SSF51206">
    <property type="entry name" value="cAMP-binding domain-like"/>
    <property type="match status" value="1"/>
</dbReference>
<keyword evidence="6" id="KW-1133">Transmembrane helix</keyword>
<gene>
    <name evidence="12" type="ORF">LJ725_20350</name>
</gene>
<dbReference type="InterPro" id="IPR050301">
    <property type="entry name" value="NTE"/>
</dbReference>
<dbReference type="RefSeq" id="WP_230552590.1">
    <property type="nucleotide sequence ID" value="NZ_JAJISD010000009.1"/>
</dbReference>
<sequence>MSLAEASGDTARQRLQKVLQQTPLFADLDPEALKVVERELTLLVLPGGASLFRVGEPADAVYVVTSGCLGVFRHESQAEALEPMLIAEVPPGNLVGEMSLLSQGKRTRSVAALRDSEVWRLPQTSFNALTSHHPEVLPALMRSVVSRNAADADAGKRRRQPRTFALLPSGPDVPAARFAVLLANALGRIGNQVQMLGSESLDQEPEWFARCEMESSFVLYRADPTLTPWTELCLRQADCLVVMRNADNDAPTRVPFEIETAQSGAVFHRRRELVLLHEGRDPGAGSTAPLLAGGLYGHHHHVRLDIHADVDRLARILTGHAVGVVMAGGGARAFTHIGVVKALREVGVPIDLVGGTSMGAIVAAGVASRWNDEELDVRFRRAFVDNNPLSDYTVPLISLFAGRRVTRLLRMAFDEKDIEDLILPYYCVTANLTTSKADIHTVGRLWRWLRASVSIPGVMPPFNEAGEVHVDGGVIDNFPVRAMQRLGRGMTIGVDIDTGGALAAGEGVMEPWSAWEFFSRLIWKRNETLPIPSIVRILLRSALVASTSRAAEDRSAAELLIVPPMTHIDLLDWTSFDAAIEVGYRTTMEAIEKARTLPVGARLFLA</sequence>
<dbReference type="SUPFAM" id="SSF52151">
    <property type="entry name" value="FabD/lysophospholipase-like"/>
    <property type="match status" value="1"/>
</dbReference>
<dbReference type="EMBL" id="JAJISD010000009">
    <property type="protein sequence ID" value="MCC8431333.1"/>
    <property type="molecule type" value="Genomic_DNA"/>
</dbReference>
<reference evidence="12 13" key="1">
    <citation type="submission" date="2021-11" db="EMBL/GenBank/DDBJ databases">
        <authorList>
            <person name="Lee D.-H."/>
            <person name="Kim S.-B."/>
        </authorList>
    </citation>
    <scope>NUCLEOTIDE SEQUENCE [LARGE SCALE GENOMIC DNA]</scope>
    <source>
        <strain evidence="12 13">KCTC 52223</strain>
    </source>
</reference>
<evidence type="ECO:0000259" key="10">
    <source>
        <dbReference type="PROSITE" id="PS50042"/>
    </source>
</evidence>
<comment type="similarity">
    <text evidence="2">Belongs to the NTE family.</text>
</comment>
<evidence type="ECO:0000313" key="12">
    <source>
        <dbReference type="EMBL" id="MCC8431333.1"/>
    </source>
</evidence>